<keyword evidence="7 14" id="KW-0863">Zinc-finger</keyword>
<feature type="binding site" evidence="14">
    <location>
        <position position="200"/>
    </location>
    <ligand>
        <name>Zn(2+)</name>
        <dbReference type="ChEBI" id="CHEBI:29105"/>
        <label>1</label>
    </ligand>
</feature>
<accession>A0A444JDF0</accession>
<evidence type="ECO:0000256" key="6">
    <source>
        <dbReference type="ARBA" id="ARBA00022737"/>
    </source>
</evidence>
<feature type="repeat" description="CXXCXGXG motif" evidence="14">
    <location>
        <begin position="186"/>
        <end position="193"/>
    </location>
</feature>
<evidence type="ECO:0000313" key="18">
    <source>
        <dbReference type="EMBL" id="RWX51104.1"/>
    </source>
</evidence>
<evidence type="ECO:0000256" key="13">
    <source>
        <dbReference type="ARBA" id="ARBA00067609"/>
    </source>
</evidence>
<evidence type="ECO:0000256" key="2">
    <source>
        <dbReference type="ARBA" id="ARBA00011738"/>
    </source>
</evidence>
<dbReference type="SMART" id="SM00271">
    <property type="entry name" value="DnaJ"/>
    <property type="match status" value="1"/>
</dbReference>
<dbReference type="Pfam" id="PF01556">
    <property type="entry name" value="DnaJ_C"/>
    <property type="match status" value="1"/>
</dbReference>
<dbReference type="GO" id="GO:0005524">
    <property type="term" value="F:ATP binding"/>
    <property type="evidence" value="ECO:0007669"/>
    <property type="project" value="InterPro"/>
</dbReference>
<dbReference type="FunFam" id="2.10.230.10:FF:000002">
    <property type="entry name" value="Molecular chaperone DnaJ"/>
    <property type="match status" value="1"/>
</dbReference>
<evidence type="ECO:0000256" key="12">
    <source>
        <dbReference type="ARBA" id="ARBA00061004"/>
    </source>
</evidence>
<evidence type="ECO:0000256" key="1">
    <source>
        <dbReference type="ARBA" id="ARBA00004496"/>
    </source>
</evidence>
<sequence>MSRDYYEILNVSRDADGDVIKKAYRKLAMKYHPDRNPDDKAAEDRFKDAAEAYEVLSDAQKRQVYDTYGHDGLKNTGYSGPGNASDIFSHINEMFGDMFGFGGGRGRQRDPNGPVQGNDLRYDLEISFMDAVHGVEKEVEISKPETCRTCQGSGARPGHQPQTCPTCQGRGQVLRSQGFFQVSSTCPQCRGAGRIVVEPCADCNGEGLVNKKKKVMLKIPAGVDTGARMRLSGEGEGGRRGGHAGDLYVIIHVQEHEYFLRDGRTIYLRYPVSMVKAALGCEVDVPTVNGDAKLKIKAGTQSGERLTLRGEGVVGLRGGRPGDMIVEVQVQTPADLSKKQKELLREFDEHCDQEEEGFFSKILHGHFKGKEKDNA</sequence>
<evidence type="ECO:0000256" key="9">
    <source>
        <dbReference type="ARBA" id="ARBA00023016"/>
    </source>
</evidence>
<dbReference type="CDD" id="cd10719">
    <property type="entry name" value="DnaJ_zf"/>
    <property type="match status" value="1"/>
</dbReference>
<feature type="binding site" evidence="14">
    <location>
        <position position="147"/>
    </location>
    <ligand>
        <name>Zn(2+)</name>
        <dbReference type="ChEBI" id="CHEBI:29105"/>
        <label>1</label>
    </ligand>
</feature>
<dbReference type="Proteomes" id="UP000288892">
    <property type="component" value="Unassembled WGS sequence"/>
</dbReference>
<evidence type="ECO:0000256" key="14">
    <source>
        <dbReference type="HAMAP-Rule" id="MF_01152"/>
    </source>
</evidence>
<dbReference type="InterPro" id="IPR036869">
    <property type="entry name" value="J_dom_sf"/>
</dbReference>
<dbReference type="Pfam" id="PF00684">
    <property type="entry name" value="DnaJ_CXXCXGXG"/>
    <property type="match status" value="1"/>
</dbReference>
<feature type="zinc finger region" description="CR-type" evidence="15">
    <location>
        <begin position="134"/>
        <end position="212"/>
    </location>
</feature>
<feature type="binding site" evidence="14">
    <location>
        <position position="186"/>
    </location>
    <ligand>
        <name>Zn(2+)</name>
        <dbReference type="ChEBI" id="CHEBI:29105"/>
        <label>2</label>
    </ligand>
</feature>
<dbReference type="PRINTS" id="PR00625">
    <property type="entry name" value="JDOMAIN"/>
</dbReference>
<feature type="repeat" description="CXXCXGXG motif" evidence="14">
    <location>
        <begin position="147"/>
        <end position="154"/>
    </location>
</feature>
<feature type="binding site" evidence="14">
    <location>
        <position position="167"/>
    </location>
    <ligand>
        <name>Zn(2+)</name>
        <dbReference type="ChEBI" id="CHEBI:29105"/>
        <label>2</label>
    </ligand>
</feature>
<dbReference type="SUPFAM" id="SSF49493">
    <property type="entry name" value="HSP40/DnaJ peptide-binding domain"/>
    <property type="match status" value="2"/>
</dbReference>
<comment type="subunit">
    <text evidence="2 14">Homodimer.</text>
</comment>
<keyword evidence="19" id="KW-1185">Reference proteome</keyword>
<dbReference type="Gene3D" id="2.60.260.20">
    <property type="entry name" value="Urease metallochaperone UreE, N-terminal domain"/>
    <property type="match status" value="2"/>
</dbReference>
<dbReference type="CDD" id="cd06257">
    <property type="entry name" value="DnaJ"/>
    <property type="match status" value="1"/>
</dbReference>
<keyword evidence="4 14" id="KW-0235">DNA replication</keyword>
<dbReference type="GO" id="GO:0031072">
    <property type="term" value="F:heat shock protein binding"/>
    <property type="evidence" value="ECO:0007669"/>
    <property type="project" value="InterPro"/>
</dbReference>
<organism evidence="18 19">
    <name type="scientific">Candidatus Electrothrix marina</name>
    <dbReference type="NCBI Taxonomy" id="1859130"/>
    <lineage>
        <taxon>Bacteria</taxon>
        <taxon>Pseudomonadati</taxon>
        <taxon>Thermodesulfobacteriota</taxon>
        <taxon>Desulfobulbia</taxon>
        <taxon>Desulfobulbales</taxon>
        <taxon>Desulfobulbaceae</taxon>
        <taxon>Candidatus Electrothrix</taxon>
    </lineage>
</organism>
<dbReference type="PANTHER" id="PTHR43096:SF10">
    <property type="entry name" value="CHAPERONE PROTEIN DNAJ A6, CHLOROPLASTIC"/>
    <property type="match status" value="1"/>
</dbReference>
<dbReference type="HAMAP" id="MF_01152">
    <property type="entry name" value="DnaJ"/>
    <property type="match status" value="1"/>
</dbReference>
<dbReference type="InterPro" id="IPR036410">
    <property type="entry name" value="HSP_DnaJ_Cys-rich_dom_sf"/>
</dbReference>
<dbReference type="InterPro" id="IPR001305">
    <property type="entry name" value="HSP_DnaJ_Cys-rich_dom"/>
</dbReference>
<feature type="binding site" evidence="14">
    <location>
        <position position="203"/>
    </location>
    <ligand>
        <name>Zn(2+)</name>
        <dbReference type="ChEBI" id="CHEBI:29105"/>
        <label>1</label>
    </ligand>
</feature>
<dbReference type="InterPro" id="IPR012724">
    <property type="entry name" value="DnaJ"/>
</dbReference>
<dbReference type="Pfam" id="PF00226">
    <property type="entry name" value="DnaJ"/>
    <property type="match status" value="1"/>
</dbReference>
<evidence type="ECO:0000259" key="17">
    <source>
        <dbReference type="PROSITE" id="PS51188"/>
    </source>
</evidence>
<dbReference type="EMBL" id="MTKS01000210">
    <property type="protein sequence ID" value="RWX51104.1"/>
    <property type="molecule type" value="Genomic_DNA"/>
</dbReference>
<comment type="domain">
    <text evidence="14">The J domain is necessary and sufficient to stimulate DnaK ATPase activity. Zinc center 1 plays an important role in the autonomous, DnaK-independent chaperone activity of DnaJ. Zinc center 2 is essential for interaction with DnaK and for DnaJ activity.</text>
</comment>
<feature type="binding site" evidence="14">
    <location>
        <position position="150"/>
    </location>
    <ligand>
        <name>Zn(2+)</name>
        <dbReference type="ChEBI" id="CHEBI:29105"/>
        <label>1</label>
    </ligand>
</feature>
<dbReference type="GO" id="GO:0005737">
    <property type="term" value="C:cytoplasm"/>
    <property type="evidence" value="ECO:0007669"/>
    <property type="project" value="UniProtKB-SubCell"/>
</dbReference>
<evidence type="ECO:0000256" key="4">
    <source>
        <dbReference type="ARBA" id="ARBA00022705"/>
    </source>
</evidence>
<dbReference type="SUPFAM" id="SSF46565">
    <property type="entry name" value="Chaperone J-domain"/>
    <property type="match status" value="1"/>
</dbReference>
<reference evidence="18 19" key="1">
    <citation type="submission" date="2017-01" db="EMBL/GenBank/DDBJ databases">
        <title>The cable genome- insights into the physiology and evolution of filamentous bacteria capable of sulfide oxidation via long distance electron transfer.</title>
        <authorList>
            <person name="Schreiber L."/>
            <person name="Bjerg J.T."/>
            <person name="Boggild A."/>
            <person name="Van De Vossenberg J."/>
            <person name="Meysman F."/>
            <person name="Nielsen L.P."/>
            <person name="Schramm A."/>
            <person name="Kjeldsen K.U."/>
        </authorList>
    </citation>
    <scope>NUCLEOTIDE SEQUENCE [LARGE SCALE GENOMIC DNA]</scope>
    <source>
        <strain evidence="18">A5</strain>
    </source>
</reference>
<evidence type="ECO:0000256" key="8">
    <source>
        <dbReference type="ARBA" id="ARBA00022833"/>
    </source>
</evidence>
<keyword evidence="10 14" id="KW-0143">Chaperone</keyword>
<evidence type="ECO:0000259" key="16">
    <source>
        <dbReference type="PROSITE" id="PS50076"/>
    </source>
</evidence>
<gene>
    <name evidence="14" type="primary">dnaJ</name>
    <name evidence="18" type="ORF">VU01_12103</name>
</gene>
<proteinExistence type="inferred from homology"/>
<keyword evidence="9 14" id="KW-0346">Stress response</keyword>
<dbReference type="GO" id="GO:0008270">
    <property type="term" value="F:zinc ion binding"/>
    <property type="evidence" value="ECO:0007669"/>
    <property type="project" value="UniProtKB-UniRule"/>
</dbReference>
<keyword evidence="8 14" id="KW-0862">Zinc</keyword>
<keyword evidence="6 14" id="KW-0677">Repeat</keyword>
<feature type="repeat" description="CXXCXGXG motif" evidence="14">
    <location>
        <begin position="164"/>
        <end position="171"/>
    </location>
</feature>
<comment type="similarity">
    <text evidence="12 14">Belongs to the DnaJ family.</text>
</comment>
<dbReference type="PROSITE" id="PS50076">
    <property type="entry name" value="DNAJ_2"/>
    <property type="match status" value="1"/>
</dbReference>
<dbReference type="NCBIfam" id="NF008035">
    <property type="entry name" value="PRK10767.1"/>
    <property type="match status" value="1"/>
</dbReference>
<dbReference type="InterPro" id="IPR018253">
    <property type="entry name" value="DnaJ_domain_CS"/>
</dbReference>
<keyword evidence="5 14" id="KW-0479">Metal-binding</keyword>
<dbReference type="SUPFAM" id="SSF57938">
    <property type="entry name" value="DnaJ/Hsp40 cysteine-rich domain"/>
    <property type="match status" value="1"/>
</dbReference>
<protein>
    <recommendedName>
        <fullName evidence="13 14">Chaperone protein DnaJ</fullName>
    </recommendedName>
</protein>
<dbReference type="NCBIfam" id="TIGR02349">
    <property type="entry name" value="DnaJ_bact"/>
    <property type="match status" value="1"/>
</dbReference>
<dbReference type="InterPro" id="IPR008971">
    <property type="entry name" value="HSP40/DnaJ_pept-bd"/>
</dbReference>
<feature type="binding site" evidence="14">
    <location>
        <position position="189"/>
    </location>
    <ligand>
        <name>Zn(2+)</name>
        <dbReference type="ChEBI" id="CHEBI:29105"/>
        <label>2</label>
    </ligand>
</feature>
<dbReference type="AlphaFoldDB" id="A0A444JDF0"/>
<dbReference type="PROSITE" id="PS00636">
    <property type="entry name" value="DNAJ_1"/>
    <property type="match status" value="1"/>
</dbReference>
<dbReference type="Gene3D" id="2.10.230.10">
    <property type="entry name" value="Heat shock protein DnaJ, cysteine-rich domain"/>
    <property type="match status" value="1"/>
</dbReference>
<evidence type="ECO:0000256" key="7">
    <source>
        <dbReference type="ARBA" id="ARBA00022771"/>
    </source>
</evidence>
<comment type="caution">
    <text evidence="18">The sequence shown here is derived from an EMBL/GenBank/DDBJ whole genome shotgun (WGS) entry which is preliminary data.</text>
</comment>
<dbReference type="InterPro" id="IPR002939">
    <property type="entry name" value="DnaJ_C"/>
</dbReference>
<dbReference type="CDD" id="cd10747">
    <property type="entry name" value="DnaJ_C"/>
    <property type="match status" value="1"/>
</dbReference>
<evidence type="ECO:0000256" key="15">
    <source>
        <dbReference type="PROSITE-ProRule" id="PRU00546"/>
    </source>
</evidence>
<comment type="subcellular location">
    <subcellularLocation>
        <location evidence="1 14">Cytoplasm</location>
    </subcellularLocation>
</comment>
<keyword evidence="3 14" id="KW-0963">Cytoplasm</keyword>
<feature type="repeat" description="CXXCXGXG motif" evidence="14">
    <location>
        <begin position="200"/>
        <end position="207"/>
    </location>
</feature>
<dbReference type="GO" id="GO:0051082">
    <property type="term" value="F:unfolded protein binding"/>
    <property type="evidence" value="ECO:0007669"/>
    <property type="project" value="UniProtKB-UniRule"/>
</dbReference>
<evidence type="ECO:0000313" key="19">
    <source>
        <dbReference type="Proteomes" id="UP000288892"/>
    </source>
</evidence>
<feature type="domain" description="CR-type" evidence="17">
    <location>
        <begin position="134"/>
        <end position="212"/>
    </location>
</feature>
<dbReference type="InterPro" id="IPR001623">
    <property type="entry name" value="DnaJ_domain"/>
</dbReference>
<dbReference type="GO" id="GO:0009408">
    <property type="term" value="P:response to heat"/>
    <property type="evidence" value="ECO:0007669"/>
    <property type="project" value="InterPro"/>
</dbReference>
<dbReference type="GO" id="GO:0006260">
    <property type="term" value="P:DNA replication"/>
    <property type="evidence" value="ECO:0007669"/>
    <property type="project" value="UniProtKB-KW"/>
</dbReference>
<dbReference type="PANTHER" id="PTHR43096">
    <property type="entry name" value="DNAJ HOMOLOG 1, MITOCHONDRIAL-RELATED"/>
    <property type="match status" value="1"/>
</dbReference>
<evidence type="ECO:0000256" key="10">
    <source>
        <dbReference type="ARBA" id="ARBA00023186"/>
    </source>
</evidence>
<comment type="cofactor">
    <cofactor evidence="14">
        <name>Zn(2+)</name>
        <dbReference type="ChEBI" id="CHEBI:29105"/>
    </cofactor>
    <text evidence="14">Binds 2 Zn(2+) ions per monomer.</text>
</comment>
<dbReference type="Gene3D" id="1.10.287.110">
    <property type="entry name" value="DnaJ domain"/>
    <property type="match status" value="1"/>
</dbReference>
<dbReference type="PROSITE" id="PS51188">
    <property type="entry name" value="ZF_CR"/>
    <property type="match status" value="1"/>
</dbReference>
<feature type="binding site" evidence="14">
    <location>
        <position position="164"/>
    </location>
    <ligand>
        <name>Zn(2+)</name>
        <dbReference type="ChEBI" id="CHEBI:29105"/>
        <label>2</label>
    </ligand>
</feature>
<evidence type="ECO:0000256" key="11">
    <source>
        <dbReference type="ARBA" id="ARBA00053423"/>
    </source>
</evidence>
<dbReference type="FunFam" id="2.60.260.20:FF:000004">
    <property type="entry name" value="Molecular chaperone DnaJ"/>
    <property type="match status" value="1"/>
</dbReference>
<feature type="domain" description="J" evidence="16">
    <location>
        <begin position="4"/>
        <end position="69"/>
    </location>
</feature>
<dbReference type="FunFam" id="1.10.287.110:FF:000034">
    <property type="entry name" value="Chaperone protein DnaJ"/>
    <property type="match status" value="1"/>
</dbReference>
<comment type="function">
    <text evidence="11 14">Participates actively in the response to hyperosmotic and heat shock by preventing the aggregation of stress-denatured proteins and by disaggregating proteins, also in an autonomous, DnaK-independent fashion. Unfolded proteins bind initially to DnaJ; upon interaction with the DnaJ-bound protein, DnaK hydrolyzes its bound ATP, resulting in the formation of a stable complex. GrpE releases ADP from DnaK; ATP binding to DnaK triggers the release of the substrate protein, thus completing the reaction cycle. Several rounds of ATP-dependent interactions between DnaJ, DnaK and GrpE are required for fully efficient folding. Also involved, together with DnaK and GrpE, in the DNA replication of plasmids through activation of initiation proteins.</text>
</comment>
<dbReference type="GO" id="GO:0042026">
    <property type="term" value="P:protein refolding"/>
    <property type="evidence" value="ECO:0007669"/>
    <property type="project" value="TreeGrafter"/>
</dbReference>
<evidence type="ECO:0000256" key="5">
    <source>
        <dbReference type="ARBA" id="ARBA00022723"/>
    </source>
</evidence>
<name>A0A444JDF0_9BACT</name>
<evidence type="ECO:0000256" key="3">
    <source>
        <dbReference type="ARBA" id="ARBA00022490"/>
    </source>
</evidence>